<dbReference type="PROSITE" id="PS50165">
    <property type="entry name" value="UVRC"/>
    <property type="match status" value="1"/>
</dbReference>
<dbReference type="GO" id="GO:0005737">
    <property type="term" value="C:cytoplasm"/>
    <property type="evidence" value="ECO:0007669"/>
    <property type="project" value="UniProtKB-SubCell"/>
</dbReference>
<dbReference type="Pfam" id="PF08459">
    <property type="entry name" value="UvrC_RNaseH_dom"/>
    <property type="match status" value="1"/>
</dbReference>
<evidence type="ECO:0000259" key="9">
    <source>
        <dbReference type="PROSITE" id="PS50164"/>
    </source>
</evidence>
<feature type="domain" description="GIY-YIG" evidence="9">
    <location>
        <begin position="10"/>
        <end position="87"/>
    </location>
</feature>
<keyword evidence="3 7" id="KW-0228">DNA excision</keyword>
<dbReference type="Pfam" id="PF01541">
    <property type="entry name" value="GIY-YIG"/>
    <property type="match status" value="1"/>
</dbReference>
<dbReference type="SUPFAM" id="SSF82771">
    <property type="entry name" value="GIY-YIG endonuclease"/>
    <property type="match status" value="1"/>
</dbReference>
<dbReference type="InterPro" id="IPR047296">
    <property type="entry name" value="GIY-YIG_UvrC_Cho"/>
</dbReference>
<reference evidence="11 12" key="1">
    <citation type="submission" date="2016-10" db="EMBL/GenBank/DDBJ databases">
        <authorList>
            <person name="de Groot N.N."/>
        </authorList>
    </citation>
    <scope>NUCLEOTIDE SEQUENCE [LARGE SCALE GENOMIC DNA]</scope>
    <source>
        <strain evidence="11 12">DSM 15269</strain>
    </source>
</reference>
<keyword evidence="2 7" id="KW-0227">DNA damage</keyword>
<dbReference type="InterPro" id="IPR038476">
    <property type="entry name" value="UvrC_RNase_H_dom_sf"/>
</dbReference>
<dbReference type="HAMAP" id="MF_00203">
    <property type="entry name" value="UvrC"/>
    <property type="match status" value="1"/>
</dbReference>
<evidence type="ECO:0000259" key="10">
    <source>
        <dbReference type="PROSITE" id="PS50165"/>
    </source>
</evidence>
<evidence type="ECO:0000256" key="3">
    <source>
        <dbReference type="ARBA" id="ARBA00022769"/>
    </source>
</evidence>
<dbReference type="Pfam" id="PF02151">
    <property type="entry name" value="UVR"/>
    <property type="match status" value="1"/>
</dbReference>
<dbReference type="Gene3D" id="4.10.860.10">
    <property type="entry name" value="UVR domain"/>
    <property type="match status" value="1"/>
</dbReference>
<dbReference type="OrthoDB" id="9804933at2"/>
<dbReference type="PROSITE" id="PS50151">
    <property type="entry name" value="UVR"/>
    <property type="match status" value="1"/>
</dbReference>
<evidence type="ECO:0000256" key="5">
    <source>
        <dbReference type="ARBA" id="ARBA00023204"/>
    </source>
</evidence>
<dbReference type="GO" id="GO:0009381">
    <property type="term" value="F:excinuclease ABC activity"/>
    <property type="evidence" value="ECO:0007669"/>
    <property type="project" value="UniProtKB-UniRule"/>
</dbReference>
<dbReference type="InterPro" id="IPR036876">
    <property type="entry name" value="UVR_dom_sf"/>
</dbReference>
<dbReference type="InterPro" id="IPR001943">
    <property type="entry name" value="UVR_dom"/>
</dbReference>
<comment type="subcellular location">
    <subcellularLocation>
        <location evidence="7">Cytoplasm</location>
    </subcellularLocation>
</comment>
<protein>
    <recommendedName>
        <fullName evidence="7">UvrABC system protein C</fullName>
        <shortName evidence="7">Protein UvrC</shortName>
    </recommendedName>
    <alternativeName>
        <fullName evidence="7">Excinuclease ABC subunit C</fullName>
    </alternativeName>
</protein>
<dbReference type="InterPro" id="IPR035901">
    <property type="entry name" value="GIY-YIG_endonuc_sf"/>
</dbReference>
<evidence type="ECO:0000256" key="1">
    <source>
        <dbReference type="ARBA" id="ARBA00022490"/>
    </source>
</evidence>
<dbReference type="GO" id="GO:0009432">
    <property type="term" value="P:SOS response"/>
    <property type="evidence" value="ECO:0007669"/>
    <property type="project" value="UniProtKB-UniRule"/>
</dbReference>
<dbReference type="SUPFAM" id="SSF47781">
    <property type="entry name" value="RuvA domain 2-like"/>
    <property type="match status" value="1"/>
</dbReference>
<dbReference type="FunFam" id="3.40.1440.10:FF:000001">
    <property type="entry name" value="UvrABC system protein C"/>
    <property type="match status" value="1"/>
</dbReference>
<gene>
    <name evidence="7" type="primary">uvrC</name>
    <name evidence="11" type="ORF">SAMN04488516_101284</name>
</gene>
<dbReference type="AlphaFoldDB" id="A0A1H0A5Z2"/>
<evidence type="ECO:0000256" key="7">
    <source>
        <dbReference type="HAMAP-Rule" id="MF_00203"/>
    </source>
</evidence>
<dbReference type="NCBIfam" id="TIGR00194">
    <property type="entry name" value="uvrC"/>
    <property type="match status" value="1"/>
</dbReference>
<accession>A0A1H0A5Z2</accession>
<dbReference type="Pfam" id="PF14520">
    <property type="entry name" value="HHH_5"/>
    <property type="match status" value="1"/>
</dbReference>
<dbReference type="GO" id="GO:0009380">
    <property type="term" value="C:excinuclease repair complex"/>
    <property type="evidence" value="ECO:0007669"/>
    <property type="project" value="InterPro"/>
</dbReference>
<dbReference type="PANTHER" id="PTHR30562:SF1">
    <property type="entry name" value="UVRABC SYSTEM PROTEIN C"/>
    <property type="match status" value="1"/>
</dbReference>
<dbReference type="SUPFAM" id="SSF46600">
    <property type="entry name" value="C-terminal UvrC-binding domain of UvrB"/>
    <property type="match status" value="1"/>
</dbReference>
<dbReference type="PANTHER" id="PTHR30562">
    <property type="entry name" value="UVRC/OXIDOREDUCTASE"/>
    <property type="match status" value="1"/>
</dbReference>
<evidence type="ECO:0000256" key="4">
    <source>
        <dbReference type="ARBA" id="ARBA00022881"/>
    </source>
</evidence>
<dbReference type="InterPro" id="IPR001162">
    <property type="entry name" value="UvrC_RNase_H_dom"/>
</dbReference>
<proteinExistence type="inferred from homology"/>
<dbReference type="InterPro" id="IPR000305">
    <property type="entry name" value="GIY-YIG_endonuc"/>
</dbReference>
<comment type="similarity">
    <text evidence="7">Belongs to the UvrC family.</text>
</comment>
<organism evidence="11 12">
    <name type="scientific">Desulfonauticus submarinus</name>
    <dbReference type="NCBI Taxonomy" id="206665"/>
    <lineage>
        <taxon>Bacteria</taxon>
        <taxon>Pseudomonadati</taxon>
        <taxon>Thermodesulfobacteriota</taxon>
        <taxon>Desulfovibrionia</taxon>
        <taxon>Desulfovibrionales</taxon>
        <taxon>Desulfonauticaceae</taxon>
        <taxon>Desulfonauticus</taxon>
    </lineage>
</organism>
<dbReference type="EMBL" id="FNIN01000001">
    <property type="protein sequence ID" value="SDN28661.1"/>
    <property type="molecule type" value="Genomic_DNA"/>
</dbReference>
<evidence type="ECO:0000256" key="6">
    <source>
        <dbReference type="ARBA" id="ARBA00023236"/>
    </source>
</evidence>
<dbReference type="RefSeq" id="WP_092062250.1">
    <property type="nucleotide sequence ID" value="NZ_FNIN01000001.1"/>
</dbReference>
<keyword evidence="1 7" id="KW-0963">Cytoplasm</keyword>
<evidence type="ECO:0000259" key="8">
    <source>
        <dbReference type="PROSITE" id="PS50151"/>
    </source>
</evidence>
<dbReference type="Gene3D" id="3.30.420.340">
    <property type="entry name" value="UvrC, RNAse H endonuclease domain"/>
    <property type="match status" value="1"/>
</dbReference>
<keyword evidence="4 7" id="KW-0267">Excision nuclease</keyword>
<dbReference type="InterPro" id="IPR010994">
    <property type="entry name" value="RuvA_2-like"/>
</dbReference>
<dbReference type="InterPro" id="IPR004791">
    <property type="entry name" value="UvrC"/>
</dbReference>
<dbReference type="Gene3D" id="1.10.150.20">
    <property type="entry name" value="5' to 3' exonuclease, C-terminal subdomain"/>
    <property type="match status" value="1"/>
</dbReference>
<comment type="subunit">
    <text evidence="7">Interacts with UvrB in an incision complex.</text>
</comment>
<feature type="domain" description="UvrC family homology region profile" evidence="10">
    <location>
        <begin position="259"/>
        <end position="458"/>
    </location>
</feature>
<dbReference type="SMART" id="SM00465">
    <property type="entry name" value="GIYc"/>
    <property type="match status" value="1"/>
</dbReference>
<evidence type="ECO:0000313" key="12">
    <source>
        <dbReference type="Proteomes" id="UP000199602"/>
    </source>
</evidence>
<comment type="function">
    <text evidence="7">The UvrABC repair system catalyzes the recognition and processing of DNA lesions. UvrC both incises the 5' and 3' sides of the lesion. The N-terminal half is responsible for the 3' incision and the C-terminal half is responsible for the 5' incision.</text>
</comment>
<evidence type="ECO:0000256" key="2">
    <source>
        <dbReference type="ARBA" id="ARBA00022763"/>
    </source>
</evidence>
<dbReference type="GO" id="GO:0003677">
    <property type="term" value="F:DNA binding"/>
    <property type="evidence" value="ECO:0007669"/>
    <property type="project" value="UniProtKB-UniRule"/>
</dbReference>
<sequence>MNKLTCNVPKEPGVYLMKDENDRIIYVGKAKNLYKRISSYFRSQNDLKVKKMVSKVKNIDFIITNSEKEALILESNLIKKYKPKYNVYFRDDKQYLLFVLNKKEKYPSLKISRRFSKDDIVFGPFTSAYKARETMRIINKIFKLKKCNNKNFKNRVRPCLQYHLQRCFAPCCYKVDEKKYWEEVRKVELFLKGEKRDLISLLEKQMWNYANNFDFERAALLRDQIQAISSSLEKQVVVYFKNESIDVFYLKIHKENIYLSILYVREGRVIDKDNFNFSNIILKDKNELWFFILSQFYLFKQQLPAKIVVSEHIDSKNIVNFFKYKFNKDVKIMLPKNKDILSLLDIAKKNIYFNFKQKIKLYDCDLLNFIFADKKIYSIEAIDISHFYGQYTYLASIVFKGNKFIRDEYRLFKFDNINGNDFLPYKLFLQKKKEKKTWPDLFLIDGGKGHLQYFLKVLKEIQAPKDIEVLAIAKGSSRRLGNLDDKIYSKYEQDHLELKNDLLLFLQSLRDEAHRFVLQAQTKKYSKEKIDDILLKVKGIGPNTALNLWQKFKTLENILNASPQDLQKVNGIGPQKALYFYKQFNKVKSCLYKS</sequence>
<dbReference type="STRING" id="206665.SAMN04488516_101284"/>
<dbReference type="PROSITE" id="PS50164">
    <property type="entry name" value="GIY_YIG"/>
    <property type="match status" value="1"/>
</dbReference>
<feature type="domain" description="UVR" evidence="8">
    <location>
        <begin position="196"/>
        <end position="231"/>
    </location>
</feature>
<dbReference type="Gene3D" id="3.40.1440.10">
    <property type="entry name" value="GIY-YIG endonuclease"/>
    <property type="match status" value="1"/>
</dbReference>
<name>A0A1H0A5Z2_9BACT</name>
<dbReference type="CDD" id="cd10434">
    <property type="entry name" value="GIY-YIG_UvrC_Cho"/>
    <property type="match status" value="1"/>
</dbReference>
<evidence type="ECO:0000313" key="11">
    <source>
        <dbReference type="EMBL" id="SDN28661.1"/>
    </source>
</evidence>
<dbReference type="InterPro" id="IPR050066">
    <property type="entry name" value="UvrABC_protein_C"/>
</dbReference>
<keyword evidence="5 7" id="KW-0234">DNA repair</keyword>
<keyword evidence="6 7" id="KW-0742">SOS response</keyword>
<dbReference type="Proteomes" id="UP000199602">
    <property type="component" value="Unassembled WGS sequence"/>
</dbReference>
<dbReference type="GO" id="GO:0006289">
    <property type="term" value="P:nucleotide-excision repair"/>
    <property type="evidence" value="ECO:0007669"/>
    <property type="project" value="UniProtKB-UniRule"/>
</dbReference>
<dbReference type="Pfam" id="PF22920">
    <property type="entry name" value="UvrC_RNaseH"/>
    <property type="match status" value="1"/>
</dbReference>
<keyword evidence="12" id="KW-1185">Reference proteome</keyword>